<dbReference type="SMART" id="SM00247">
    <property type="entry name" value="XTALbg"/>
    <property type="match status" value="1"/>
</dbReference>
<dbReference type="PROSITE" id="PS50915">
    <property type="entry name" value="CRYSTALLIN_BETA_GAMMA"/>
    <property type="match status" value="1"/>
</dbReference>
<evidence type="ECO:0000313" key="5">
    <source>
        <dbReference type="EMBL" id="UPK71773.1"/>
    </source>
</evidence>
<evidence type="ECO:0000313" key="6">
    <source>
        <dbReference type="Proteomes" id="UP000830198"/>
    </source>
</evidence>
<dbReference type="SUPFAM" id="SSF55486">
    <property type="entry name" value="Metalloproteases ('zincins'), catalytic domain"/>
    <property type="match status" value="1"/>
</dbReference>
<dbReference type="RefSeq" id="WP_247813887.1">
    <property type="nucleotide sequence ID" value="NZ_CP095855.1"/>
</dbReference>
<keyword evidence="3" id="KW-0732">Signal</keyword>
<dbReference type="SUPFAM" id="SSF49695">
    <property type="entry name" value="gamma-Crystallin-like"/>
    <property type="match status" value="1"/>
</dbReference>
<feature type="chain" id="PRO_5045503845" evidence="3">
    <location>
        <begin position="24"/>
        <end position="697"/>
    </location>
</feature>
<evidence type="ECO:0000256" key="2">
    <source>
        <dbReference type="ARBA" id="ARBA00022737"/>
    </source>
</evidence>
<dbReference type="NCBIfam" id="TIGR04183">
    <property type="entry name" value="Por_Secre_tail"/>
    <property type="match status" value="1"/>
</dbReference>
<dbReference type="InterPro" id="IPR011024">
    <property type="entry name" value="G_crystallin-like"/>
</dbReference>
<sequence>MSKMLKYIAGTSLALLVASVTNAQEKAPYRLGTPAGILQDIRSQANRPHARLVSATELKIGAGAVLTGKVNTRRTDGRNMEAVIGEIENTPGSSFYLQVKDGEVTGNIILRSSKKGYKYYTDKTGTAYVKEVPLDSLLCIDYNKAPDGETAGRTAPANTSALGALALPELQSLPGANGVVLLDFDGQYVSGTLWNNGNPINAAPATLTDAQQQEVWELVSEDFRPFKLNVTNSEAVYNTYPANRRMRCIFTPTNTAAPGAGGVAYVGSFNWGNETPCWVFNGGVKGAGDAASHEVGHTFGLSHDGRTTPAEGYYAGQGNWAPIMGVGYYVPVVQWSKGEYANANQLEDDLAKIASSTYGIGYRTDDAGGSTGAAAALNVGSGGSVNTNGVIERTGDVDFYSFTTGGGAVSLNFATPTRQPNLDILATLYNSSGGVVASSNPTGLSASISTTLGAGTYYVSVTGTGYLDPVTTGYSNYGSLGSYAITGSIGSSAATAATVYKDCNYGGYAVALPVGSYTLSQLQARGVVNDDISSLKVASGYEAILYKDDNFGGEAYLFRGDFSCLVDLSLNGAPLNLNDWTSSIVIQPSTAKAAAARTTGTLQYIEKVSAGVAESKLGTTLNVSPNPFVNDVVVRTTATTKEGFLYVTVFALDGKTVLPAKRIVNGEKIDLSGVSKGVYLIKIFNGKDTEIRKIIKQ</sequence>
<proteinExistence type="inferred from homology"/>
<evidence type="ECO:0000259" key="4">
    <source>
        <dbReference type="PROSITE" id="PS50915"/>
    </source>
</evidence>
<gene>
    <name evidence="5" type="ORF">MYF79_10815</name>
</gene>
<dbReference type="Gene3D" id="2.60.20.10">
    <property type="entry name" value="Crystallins"/>
    <property type="match status" value="1"/>
</dbReference>
<feature type="domain" description="Beta/gamma crystallin 'Greek key'" evidence="4">
    <location>
        <begin position="495"/>
        <end position="539"/>
    </location>
</feature>
<evidence type="ECO:0000256" key="1">
    <source>
        <dbReference type="ARBA" id="ARBA00009646"/>
    </source>
</evidence>
<dbReference type="InterPro" id="IPR026444">
    <property type="entry name" value="Secre_tail"/>
</dbReference>
<keyword evidence="6" id="KW-1185">Reference proteome</keyword>
<name>A0ABY4I7Z7_CHIFI</name>
<dbReference type="EMBL" id="CP095855">
    <property type="protein sequence ID" value="UPK71773.1"/>
    <property type="molecule type" value="Genomic_DNA"/>
</dbReference>
<dbReference type="InterPro" id="IPR001064">
    <property type="entry name" value="Beta/gamma_crystallin"/>
</dbReference>
<reference evidence="5 6" key="1">
    <citation type="submission" date="2022-04" db="EMBL/GenBank/DDBJ databases">
        <title>The arsenic-methylating capacity of Chitinophaga filiformis YT5 during chitin decomposition.</title>
        <authorList>
            <person name="Chen G."/>
            <person name="Liang Y."/>
        </authorList>
    </citation>
    <scope>NUCLEOTIDE SEQUENCE [LARGE SCALE GENOMIC DNA]</scope>
    <source>
        <strain evidence="5 6">YT5</strain>
    </source>
</reference>
<evidence type="ECO:0000256" key="3">
    <source>
        <dbReference type="SAM" id="SignalP"/>
    </source>
</evidence>
<comment type="similarity">
    <text evidence="1">Belongs to the beta/gamma-crystallin family.</text>
</comment>
<dbReference type="Proteomes" id="UP000830198">
    <property type="component" value="Chromosome"/>
</dbReference>
<accession>A0ABY4I7Z7</accession>
<dbReference type="Pfam" id="PF18962">
    <property type="entry name" value="Por_Secre_tail"/>
    <property type="match status" value="1"/>
</dbReference>
<organism evidence="5 6">
    <name type="scientific">Chitinophaga filiformis</name>
    <name type="common">Myxococcus filiformis</name>
    <name type="synonym">Flexibacter filiformis</name>
    <dbReference type="NCBI Taxonomy" id="104663"/>
    <lineage>
        <taxon>Bacteria</taxon>
        <taxon>Pseudomonadati</taxon>
        <taxon>Bacteroidota</taxon>
        <taxon>Chitinophagia</taxon>
        <taxon>Chitinophagales</taxon>
        <taxon>Chitinophagaceae</taxon>
        <taxon>Chitinophaga</taxon>
    </lineage>
</organism>
<keyword evidence="2" id="KW-0677">Repeat</keyword>
<dbReference type="Gene3D" id="2.60.120.380">
    <property type="match status" value="1"/>
</dbReference>
<dbReference type="SUPFAM" id="SSF89260">
    <property type="entry name" value="Collagen-binding domain"/>
    <property type="match status" value="1"/>
</dbReference>
<feature type="signal peptide" evidence="3">
    <location>
        <begin position="1"/>
        <end position="23"/>
    </location>
</feature>
<protein>
    <submittedName>
        <fullName evidence="5">T9SS type A sorting domain-containing protein</fullName>
    </submittedName>
</protein>
<dbReference type="Pfam" id="PF13582">
    <property type="entry name" value="Reprolysin_3"/>
    <property type="match status" value="1"/>
</dbReference>